<dbReference type="EMBL" id="AAXA02000015">
    <property type="protein sequence ID" value="EDR45617.1"/>
    <property type="molecule type" value="Genomic_DNA"/>
</dbReference>
<reference evidence="1 2" key="1">
    <citation type="submission" date="2007-10" db="EMBL/GenBank/DDBJ databases">
        <title>Draft genome sequence of Dorea formicigenerans(ATCC 27755).</title>
        <authorList>
            <person name="Sudarsanam P."/>
            <person name="Ley R."/>
            <person name="Guruge J."/>
            <person name="Turnbaugh P.J."/>
            <person name="Mahowald M."/>
            <person name="Liep D."/>
            <person name="Gordon J."/>
        </authorList>
    </citation>
    <scope>NUCLEOTIDE SEQUENCE [LARGE SCALE GENOMIC DNA]</scope>
    <source>
        <strain evidence="1 2">ATCC 27755</strain>
    </source>
</reference>
<dbReference type="AlphaFoldDB" id="B0G7G3"/>
<organism evidence="1 2">
    <name type="scientific">Dorea formicigenerans ATCC 27755</name>
    <dbReference type="NCBI Taxonomy" id="411461"/>
    <lineage>
        <taxon>Bacteria</taxon>
        <taxon>Bacillati</taxon>
        <taxon>Bacillota</taxon>
        <taxon>Clostridia</taxon>
        <taxon>Lachnospirales</taxon>
        <taxon>Lachnospiraceae</taxon>
        <taxon>Dorea</taxon>
    </lineage>
</organism>
<evidence type="ECO:0000313" key="1">
    <source>
        <dbReference type="EMBL" id="EDR45617.1"/>
    </source>
</evidence>
<sequence length="59" mass="6915">MVILYLPVMTIQKEPWSRPLLELEKSMIVEVEKVILICIPTGRKRKSENSYDRKIAQTV</sequence>
<gene>
    <name evidence="1" type="ORF">DORFOR_02218</name>
</gene>
<comment type="caution">
    <text evidence="1">The sequence shown here is derived from an EMBL/GenBank/DDBJ whole genome shotgun (WGS) entry which is preliminary data.</text>
</comment>
<dbReference type="Proteomes" id="UP000005359">
    <property type="component" value="Unassembled WGS sequence"/>
</dbReference>
<name>B0G7G3_9FIRM</name>
<protein>
    <submittedName>
        <fullName evidence="1">Uncharacterized protein</fullName>
    </submittedName>
</protein>
<evidence type="ECO:0000313" key="2">
    <source>
        <dbReference type="Proteomes" id="UP000005359"/>
    </source>
</evidence>
<dbReference type="PaxDb" id="411461-DORFOR_02218"/>
<accession>B0G7G3</accession>
<reference evidence="1 2" key="2">
    <citation type="submission" date="2007-10" db="EMBL/GenBank/DDBJ databases">
        <authorList>
            <person name="Fulton L."/>
            <person name="Clifton S."/>
            <person name="Fulton B."/>
            <person name="Xu J."/>
            <person name="Minx P."/>
            <person name="Pepin K.H."/>
            <person name="Johnson M."/>
            <person name="Thiruvilangam P."/>
            <person name="Bhonagiri V."/>
            <person name="Nash W.E."/>
            <person name="Wang C."/>
            <person name="Mardis E.R."/>
            <person name="Wilson R.K."/>
        </authorList>
    </citation>
    <scope>NUCLEOTIDE SEQUENCE [LARGE SCALE GENOMIC DNA]</scope>
    <source>
        <strain evidence="1 2">ATCC 27755</strain>
    </source>
</reference>
<proteinExistence type="predicted"/>